<protein>
    <submittedName>
        <fullName evidence="1">(raccoon dog) hypothetical protein</fullName>
    </submittedName>
</protein>
<dbReference type="Proteomes" id="UP000645828">
    <property type="component" value="Unassembled WGS sequence"/>
</dbReference>
<proteinExistence type="predicted"/>
<reference evidence="1" key="1">
    <citation type="submission" date="2020-12" db="EMBL/GenBank/DDBJ databases">
        <authorList>
            <consortium name="Molecular Ecology Group"/>
        </authorList>
    </citation>
    <scope>NUCLEOTIDE SEQUENCE</scope>
    <source>
        <strain evidence="1">TBG_1078</strain>
    </source>
</reference>
<name>A0A811YW95_NYCPR</name>
<comment type="caution">
    <text evidence="1">The sequence shown here is derived from an EMBL/GenBank/DDBJ whole genome shotgun (WGS) entry which is preliminary data.</text>
</comment>
<dbReference type="EMBL" id="CAJHUB010000750">
    <property type="protein sequence ID" value="CAD7680766.1"/>
    <property type="molecule type" value="Genomic_DNA"/>
</dbReference>
<gene>
    <name evidence="1" type="ORF">NYPRO_LOCUS13558</name>
</gene>
<evidence type="ECO:0000313" key="2">
    <source>
        <dbReference type="Proteomes" id="UP000645828"/>
    </source>
</evidence>
<accession>A0A811YW95</accession>
<organism evidence="1 2">
    <name type="scientific">Nyctereutes procyonoides</name>
    <name type="common">Raccoon dog</name>
    <name type="synonym">Canis procyonoides</name>
    <dbReference type="NCBI Taxonomy" id="34880"/>
    <lineage>
        <taxon>Eukaryota</taxon>
        <taxon>Metazoa</taxon>
        <taxon>Chordata</taxon>
        <taxon>Craniata</taxon>
        <taxon>Vertebrata</taxon>
        <taxon>Euteleostomi</taxon>
        <taxon>Mammalia</taxon>
        <taxon>Eutheria</taxon>
        <taxon>Laurasiatheria</taxon>
        <taxon>Carnivora</taxon>
        <taxon>Caniformia</taxon>
        <taxon>Canidae</taxon>
        <taxon>Nyctereutes</taxon>
    </lineage>
</organism>
<evidence type="ECO:0000313" key="1">
    <source>
        <dbReference type="EMBL" id="CAD7680766.1"/>
    </source>
</evidence>
<dbReference type="AlphaFoldDB" id="A0A811YW95"/>
<sequence length="235" mass="25201">MQFHTPHNRKPAWVFNRICAEERTLEPQEGAAGGRGYPALLEHMLSRFVSKRVQHKCSHIRSTQGRATVAASQTPPRNAILGLTNLGDLDINPERVLGARVHQPVSGSRQTSPGFHAAGSVCLQSSACHLGRSRWERAQPVGSAQATGAPGHCPRLGTLDGHGGGGCAPNISHPPRTARCPKLVPPMAPAEAEETEPWCESPVLAPPRVTFAAILLTKEGHSTKLKVICKEAVPW</sequence>
<keyword evidence="2" id="KW-1185">Reference proteome</keyword>